<reference evidence="2 3" key="1">
    <citation type="journal article" date="2019" name="Emerg. Microbes Infect.">
        <title>Comprehensive subspecies identification of 175 nontuberculous mycobacteria species based on 7547 genomic profiles.</title>
        <authorList>
            <person name="Matsumoto Y."/>
            <person name="Kinjo T."/>
            <person name="Motooka D."/>
            <person name="Nabeya D."/>
            <person name="Jung N."/>
            <person name="Uechi K."/>
            <person name="Horii T."/>
            <person name="Iida T."/>
            <person name="Fujita J."/>
            <person name="Nakamura S."/>
        </authorList>
    </citation>
    <scope>NUCLEOTIDE SEQUENCE [LARGE SCALE GENOMIC DNA]</scope>
    <source>
        <strain evidence="2 3">JCM 17322</strain>
    </source>
</reference>
<evidence type="ECO:0000256" key="1">
    <source>
        <dbReference type="SAM" id="MobiDB-lite"/>
    </source>
</evidence>
<dbReference type="EMBL" id="BLKW01000002">
    <property type="protein sequence ID" value="GFG73840.1"/>
    <property type="molecule type" value="Genomic_DNA"/>
</dbReference>
<dbReference type="Proteomes" id="UP000465361">
    <property type="component" value="Unassembled WGS sequence"/>
</dbReference>
<evidence type="ECO:0000313" key="3">
    <source>
        <dbReference type="Proteomes" id="UP000465361"/>
    </source>
</evidence>
<dbReference type="AlphaFoldDB" id="A0A7I9XVN1"/>
<accession>A0A7I9XVN1</accession>
<feature type="region of interest" description="Disordered" evidence="1">
    <location>
        <begin position="43"/>
        <end position="76"/>
    </location>
</feature>
<evidence type="ECO:0000313" key="2">
    <source>
        <dbReference type="EMBL" id="GFG73840.1"/>
    </source>
</evidence>
<keyword evidence="3" id="KW-1185">Reference proteome</keyword>
<proteinExistence type="predicted"/>
<sequence length="76" mass="8401">MGLGEIVGTGMFDQTAFEVTAPRRTVLGAVIYRVHHIHDATVTRDRKPNPGRYQKDWMQPSLRVGISPAAPPSTSR</sequence>
<comment type="caution">
    <text evidence="2">The sequence shown here is derived from an EMBL/GenBank/DDBJ whole genome shotgun (WGS) entry which is preliminary data.</text>
</comment>
<gene>
    <name evidence="2" type="ORF">MBOT_12050</name>
</gene>
<organism evidence="2 3">
    <name type="scientific">Mycobacterium botniense</name>
    <dbReference type="NCBI Taxonomy" id="84962"/>
    <lineage>
        <taxon>Bacteria</taxon>
        <taxon>Bacillati</taxon>
        <taxon>Actinomycetota</taxon>
        <taxon>Actinomycetes</taxon>
        <taxon>Mycobacteriales</taxon>
        <taxon>Mycobacteriaceae</taxon>
        <taxon>Mycobacterium</taxon>
    </lineage>
</organism>
<protein>
    <submittedName>
        <fullName evidence="2">Uncharacterized protein</fullName>
    </submittedName>
</protein>
<name>A0A7I9XVN1_9MYCO</name>